<sequence length="311" mass="36310">MSCLLNDSILRDIISMSEPCHHRTIEATDPNWRSILHNIQTRKPTFNAYLSVSEDGLTYHFCDEATKNLDIHEHLESLSEKQAEKVDTLYLGDEFYWCSDLSVFRRVDAIPTGKFPQFPNLQIADHSTNTALEELNGRIPLDFQHVSISSVNLENPANDAFLIQSLRSDALKSLELDDVKLTSQIWTELCDILKSGHWENFKLRNFEFDRTRNLQMDSSILEFFEAWKKNSHPKQKSSIFGIRSSRDWCQLKEHFKRLGKEVEDDEDVVFEIPHKQKDLTAVATFTVRPQRVIKNIWDHECTELEISFKRH</sequence>
<comment type="caution">
    <text evidence="1">The sequence shown here is derived from an EMBL/GenBank/DDBJ whole genome shotgun (WGS) entry which is preliminary data.</text>
</comment>
<organism evidence="1 2">
    <name type="scientific">Steinernema carpocapsae</name>
    <name type="common">Entomopathogenic nematode</name>
    <dbReference type="NCBI Taxonomy" id="34508"/>
    <lineage>
        <taxon>Eukaryota</taxon>
        <taxon>Metazoa</taxon>
        <taxon>Ecdysozoa</taxon>
        <taxon>Nematoda</taxon>
        <taxon>Chromadorea</taxon>
        <taxon>Rhabditida</taxon>
        <taxon>Tylenchina</taxon>
        <taxon>Panagrolaimomorpha</taxon>
        <taxon>Strongyloidoidea</taxon>
        <taxon>Steinernematidae</taxon>
        <taxon>Steinernema</taxon>
    </lineage>
</organism>
<proteinExistence type="predicted"/>
<evidence type="ECO:0008006" key="3">
    <source>
        <dbReference type="Google" id="ProtNLM"/>
    </source>
</evidence>
<dbReference type="AlphaFoldDB" id="A0A4U5NZI4"/>
<keyword evidence="2" id="KW-1185">Reference proteome</keyword>
<evidence type="ECO:0000313" key="2">
    <source>
        <dbReference type="Proteomes" id="UP000298663"/>
    </source>
</evidence>
<name>A0A4U5NZI4_STECR</name>
<gene>
    <name evidence="1" type="ORF">L596_012924</name>
</gene>
<accession>A0A4U5NZI4</accession>
<dbReference type="Proteomes" id="UP000298663">
    <property type="component" value="Unassembled WGS sequence"/>
</dbReference>
<evidence type="ECO:0000313" key="1">
    <source>
        <dbReference type="EMBL" id="TKR88724.1"/>
    </source>
</evidence>
<protein>
    <recommendedName>
        <fullName evidence="3">F-box associated domain-containing protein</fullName>
    </recommendedName>
</protein>
<reference evidence="1 2" key="2">
    <citation type="journal article" date="2019" name="G3 (Bethesda)">
        <title>Hybrid Assembly of the Genome of the Entomopathogenic Nematode Steinernema carpocapsae Identifies the X-Chromosome.</title>
        <authorList>
            <person name="Serra L."/>
            <person name="Macchietto M."/>
            <person name="Macias-Munoz A."/>
            <person name="McGill C.J."/>
            <person name="Rodriguez I.M."/>
            <person name="Rodriguez B."/>
            <person name="Murad R."/>
            <person name="Mortazavi A."/>
        </authorList>
    </citation>
    <scope>NUCLEOTIDE SEQUENCE [LARGE SCALE GENOMIC DNA]</scope>
    <source>
        <strain evidence="1 2">ALL</strain>
    </source>
</reference>
<dbReference type="EMBL" id="AZBU02000003">
    <property type="protein sequence ID" value="TKR88724.1"/>
    <property type="molecule type" value="Genomic_DNA"/>
</dbReference>
<reference evidence="1 2" key="1">
    <citation type="journal article" date="2015" name="Genome Biol.">
        <title>Comparative genomics of Steinernema reveals deeply conserved gene regulatory networks.</title>
        <authorList>
            <person name="Dillman A.R."/>
            <person name="Macchietto M."/>
            <person name="Porter C.F."/>
            <person name="Rogers A."/>
            <person name="Williams B."/>
            <person name="Antoshechkin I."/>
            <person name="Lee M.M."/>
            <person name="Goodwin Z."/>
            <person name="Lu X."/>
            <person name="Lewis E.E."/>
            <person name="Goodrich-Blair H."/>
            <person name="Stock S.P."/>
            <person name="Adams B.J."/>
            <person name="Sternberg P.W."/>
            <person name="Mortazavi A."/>
        </authorList>
    </citation>
    <scope>NUCLEOTIDE SEQUENCE [LARGE SCALE GENOMIC DNA]</scope>
    <source>
        <strain evidence="1 2">ALL</strain>
    </source>
</reference>